<comment type="caution">
    <text evidence="1">The sequence shown here is derived from an EMBL/GenBank/DDBJ whole genome shotgun (WGS) entry which is preliminary data.</text>
</comment>
<dbReference type="Proteomes" id="UP000466694">
    <property type="component" value="Unassembled WGS sequence"/>
</dbReference>
<accession>A0A844AJS4</accession>
<evidence type="ECO:0000313" key="2">
    <source>
        <dbReference type="Proteomes" id="UP000466694"/>
    </source>
</evidence>
<organism evidence="1 2">
    <name type="scientific">Rhizobium fredii</name>
    <name type="common">Sinorhizobium fredii</name>
    <dbReference type="NCBI Taxonomy" id="380"/>
    <lineage>
        <taxon>Bacteria</taxon>
        <taxon>Pseudomonadati</taxon>
        <taxon>Pseudomonadota</taxon>
        <taxon>Alphaproteobacteria</taxon>
        <taxon>Hyphomicrobiales</taxon>
        <taxon>Rhizobiaceae</taxon>
        <taxon>Sinorhizobium/Ensifer group</taxon>
        <taxon>Sinorhizobium</taxon>
    </lineage>
</organism>
<protein>
    <submittedName>
        <fullName evidence="1">Uncharacterized protein</fullName>
    </submittedName>
</protein>
<dbReference type="AlphaFoldDB" id="A0A844AJS4"/>
<evidence type="ECO:0000313" key="1">
    <source>
        <dbReference type="EMBL" id="MQX11796.1"/>
    </source>
</evidence>
<sequence length="161" mass="17566">MNIPVAVFLNSIDEADVARKAVEAYRAGLPFSLNGDIQGQSVATGLVKRLVEALSYPDNDGVKTAVLKVLFEAPEQEWVAYPAMVEGVAQRVKISQEEAARRTPAAIRDLSWQVKQKVDLSDLSGKQKAIEVLAERIRSGGSFSYRLTHAGQSAVEIWLLA</sequence>
<gene>
    <name evidence="1" type="ORF">GHK48_27020</name>
</gene>
<name>A0A844AJS4_RHIFR</name>
<dbReference type="EMBL" id="WISZ01000197">
    <property type="protein sequence ID" value="MQX11796.1"/>
    <property type="molecule type" value="Genomic_DNA"/>
</dbReference>
<proteinExistence type="predicted"/>
<reference evidence="1 2" key="1">
    <citation type="journal article" date="2013" name="Genome Biol.">
        <title>Comparative genomics of the core and accessory genomes of 48 Sinorhizobium strains comprising five genospecies.</title>
        <authorList>
            <person name="Sugawara M."/>
            <person name="Epstein B."/>
            <person name="Badgley B.D."/>
            <person name="Unno T."/>
            <person name="Xu L."/>
            <person name="Reese J."/>
            <person name="Gyaneshwar P."/>
            <person name="Denny R."/>
            <person name="Mudge J."/>
            <person name="Bharti A.K."/>
            <person name="Farmer A.D."/>
            <person name="May G.D."/>
            <person name="Woodward J.E."/>
            <person name="Medigue C."/>
            <person name="Vallenet D."/>
            <person name="Lajus A."/>
            <person name="Rouy Z."/>
            <person name="Martinez-Vaz B."/>
            <person name="Tiffin P."/>
            <person name="Young N.D."/>
            <person name="Sadowsky M.J."/>
        </authorList>
    </citation>
    <scope>NUCLEOTIDE SEQUENCE [LARGE SCALE GENOMIC DNA]</scope>
    <source>
        <strain evidence="1 2">USDA205</strain>
    </source>
</reference>
<dbReference type="RefSeq" id="WP_060563491.1">
    <property type="nucleotide sequence ID" value="NZ_BJNI01000015.1"/>
</dbReference>